<dbReference type="InterPro" id="IPR003767">
    <property type="entry name" value="Malate/L-lactate_DH-like"/>
</dbReference>
<accession>A0A8S0WI36</accession>
<dbReference type="Gene3D" id="1.10.1530.10">
    <property type="match status" value="1"/>
</dbReference>
<dbReference type="Pfam" id="PF02615">
    <property type="entry name" value="Ldh_2"/>
    <property type="match status" value="1"/>
</dbReference>
<comment type="similarity">
    <text evidence="1">Belongs to the LDH2/MDH2 oxidoreductase family.</text>
</comment>
<dbReference type="AlphaFoldDB" id="A0A8S0WI36"/>
<dbReference type="EC" id="1.-.-.-" evidence="3"/>
<dbReference type="InterPro" id="IPR036111">
    <property type="entry name" value="Mal/L-sulfo/L-lacto_DH-like_sf"/>
</dbReference>
<dbReference type="PANTHER" id="PTHR11091:SF0">
    <property type="entry name" value="MALATE DEHYDROGENASE"/>
    <property type="match status" value="1"/>
</dbReference>
<dbReference type="SUPFAM" id="SSF89733">
    <property type="entry name" value="L-sulfolactate dehydrogenase-like"/>
    <property type="match status" value="1"/>
</dbReference>
<name>A0A8S0WI36_9FIRM</name>
<sequence length="348" mass="36546">MEFTCPVDTLRPHCFALLVAAGVPEQEAEIAAGILLDTSLEGIDTHGVSRLPVYLSCLEKGRINPRPQIKIVKEGAVAKVDGDNGLGQLVAARSMSVAMDLAKEFGVGFVVTRRSNHFGAASYYCKMAAGRGMLGIVLTNAPPAMPPWGGKSAYFGTNPIAFGIPNGGFPVVVDLSSSHVARGNIILAAKEGRPIPLGWAIDKDGQPTTDPQAALEGGAVLPVGGAKGYALALAIEVMTGILSGSAYGDGVGFIYDEKTDPADVSHSFIALDISRIMPENAFLSRMEEMIRGVKAVPVAAGAAGIRVPGEKRYETYQIRVKKGIPMGPSLLHELRQTAARLGVKPLNC</sequence>
<dbReference type="RefSeq" id="WP_240986347.1">
    <property type="nucleotide sequence ID" value="NZ_CDGJ01000002.1"/>
</dbReference>
<reference evidence="3" key="2">
    <citation type="submission" date="2020-01" db="EMBL/GenBank/DDBJ databases">
        <authorList>
            <person name="Hornung B."/>
        </authorList>
    </citation>
    <scope>NUCLEOTIDE SEQUENCE</scope>
    <source>
        <strain evidence="3">PacBioINE</strain>
    </source>
</reference>
<dbReference type="Proteomes" id="UP001071230">
    <property type="component" value="Unassembled WGS sequence"/>
</dbReference>
<dbReference type="GO" id="GO:0016491">
    <property type="term" value="F:oxidoreductase activity"/>
    <property type="evidence" value="ECO:0007669"/>
    <property type="project" value="UniProtKB-KW"/>
</dbReference>
<evidence type="ECO:0000256" key="1">
    <source>
        <dbReference type="ARBA" id="ARBA00006056"/>
    </source>
</evidence>
<dbReference type="KEGG" id="aacx:DEACI_3905"/>
<dbReference type="InterPro" id="IPR043143">
    <property type="entry name" value="Mal/L-sulf/L-lact_DH-like_NADP"/>
</dbReference>
<gene>
    <name evidence="4" type="ORF">DEACI_0054</name>
    <name evidence="3" type="ORF">DEACI_3905</name>
</gene>
<evidence type="ECO:0000313" key="4">
    <source>
        <dbReference type="EMBL" id="CEJ05680.1"/>
    </source>
</evidence>
<evidence type="ECO:0000313" key="3">
    <source>
        <dbReference type="EMBL" id="CAA7603082.1"/>
    </source>
</evidence>
<protein>
    <submittedName>
        <fullName evidence="4">L-sulfolactate dehydrogenase</fullName>
    </submittedName>
    <submittedName>
        <fullName evidence="3">Malate/L-lactate dehydrogenase</fullName>
        <ecNumber evidence="3">1.-.-.-</ecNumber>
    </submittedName>
</protein>
<dbReference type="Proteomes" id="UP000836597">
    <property type="component" value="Chromosome"/>
</dbReference>
<reference evidence="4" key="1">
    <citation type="submission" date="2014-11" db="EMBL/GenBank/DDBJ databases">
        <authorList>
            <person name="Hornung B.V."/>
        </authorList>
    </citation>
    <scope>NUCLEOTIDE SEQUENCE</scope>
    <source>
        <strain evidence="4">INE</strain>
    </source>
</reference>
<organism evidence="3">
    <name type="scientific">Acididesulfobacillus acetoxydans</name>
    <dbReference type="NCBI Taxonomy" id="1561005"/>
    <lineage>
        <taxon>Bacteria</taxon>
        <taxon>Bacillati</taxon>
        <taxon>Bacillota</taxon>
        <taxon>Clostridia</taxon>
        <taxon>Eubacteriales</taxon>
        <taxon>Peptococcaceae</taxon>
        <taxon>Acididesulfobacillus</taxon>
    </lineage>
</organism>
<evidence type="ECO:0000256" key="2">
    <source>
        <dbReference type="ARBA" id="ARBA00023002"/>
    </source>
</evidence>
<keyword evidence="2 3" id="KW-0560">Oxidoreductase</keyword>
<keyword evidence="5" id="KW-1185">Reference proteome</keyword>
<dbReference type="Gene3D" id="3.30.1370.60">
    <property type="entry name" value="Hypothetical oxidoreductase yiak, domain 2"/>
    <property type="match status" value="1"/>
</dbReference>
<dbReference type="EMBL" id="LR746496">
    <property type="protein sequence ID" value="CAA7603082.1"/>
    <property type="molecule type" value="Genomic_DNA"/>
</dbReference>
<evidence type="ECO:0000313" key="5">
    <source>
        <dbReference type="Proteomes" id="UP001071230"/>
    </source>
</evidence>
<proteinExistence type="inferred from homology"/>
<dbReference type="EMBL" id="CDGJ01000002">
    <property type="protein sequence ID" value="CEJ05680.1"/>
    <property type="molecule type" value="Genomic_DNA"/>
</dbReference>
<dbReference type="PANTHER" id="PTHR11091">
    <property type="entry name" value="OXIDOREDUCTASE-RELATED"/>
    <property type="match status" value="1"/>
</dbReference>
<dbReference type="InterPro" id="IPR043144">
    <property type="entry name" value="Mal/L-sulf/L-lact_DH-like_ah"/>
</dbReference>